<dbReference type="PROSITE" id="PS50059">
    <property type="entry name" value="FKBP_PPIASE"/>
    <property type="match status" value="1"/>
</dbReference>
<comment type="similarity">
    <text evidence="4">Belongs to the FKBP-type PPIase family.</text>
</comment>
<name>A0ABM9PIJ8_9FLAO</name>
<dbReference type="Gene3D" id="3.10.50.40">
    <property type="match status" value="1"/>
</dbReference>
<sequence>MIKFKQFFYVLVIGVVLYSCGDNGNNNVASFDHAAQAVIDNDSIVKFLKNNYYNETDGVVEPLEDGKTALYDDSRLNNKDVKENDIDYKLYYFVVREGQGTPNPTPSDPNRVKGHPTKMDSVLTKYSGRRILNNKSVSSIFDINTTWLTLTRVIVGWREGLIHFKGGEINIVPNEPIKYKNGGKGILFIPSGLAYRNIPQTGIPANSVLMFDVELWDHVEDTDEDNDLIPSIYEDVVNGDGDPRNDDSDGDGIPNYRDTDDDNDGKLTKDEDANKDGDPRNDFSDTSKPTVPDYLNRNIR</sequence>
<keyword evidence="8" id="KW-1185">Reference proteome</keyword>
<dbReference type="Pfam" id="PF00254">
    <property type="entry name" value="FKBP_C"/>
    <property type="match status" value="1"/>
</dbReference>
<evidence type="ECO:0000313" key="8">
    <source>
        <dbReference type="Proteomes" id="UP001497602"/>
    </source>
</evidence>
<proteinExistence type="inferred from homology"/>
<dbReference type="InterPro" id="IPR046357">
    <property type="entry name" value="PPIase_dom_sf"/>
</dbReference>
<evidence type="ECO:0000259" key="6">
    <source>
        <dbReference type="PROSITE" id="PS50059"/>
    </source>
</evidence>
<dbReference type="GO" id="GO:0003755">
    <property type="term" value="F:peptidyl-prolyl cis-trans isomerase activity"/>
    <property type="evidence" value="ECO:0007669"/>
    <property type="project" value="UniProtKB-EC"/>
</dbReference>
<evidence type="ECO:0000256" key="5">
    <source>
        <dbReference type="SAM" id="MobiDB-lite"/>
    </source>
</evidence>
<dbReference type="EMBL" id="CAXJRC010000006">
    <property type="protein sequence ID" value="CAL2105438.1"/>
    <property type="molecule type" value="Genomic_DNA"/>
</dbReference>
<accession>A0ABM9PIJ8</accession>
<comment type="catalytic activity">
    <reaction evidence="1 3 4">
        <text>[protein]-peptidylproline (omega=180) = [protein]-peptidylproline (omega=0)</text>
        <dbReference type="Rhea" id="RHEA:16237"/>
        <dbReference type="Rhea" id="RHEA-COMP:10747"/>
        <dbReference type="Rhea" id="RHEA-COMP:10748"/>
        <dbReference type="ChEBI" id="CHEBI:83833"/>
        <dbReference type="ChEBI" id="CHEBI:83834"/>
        <dbReference type="EC" id="5.2.1.8"/>
    </reaction>
</comment>
<dbReference type="SUPFAM" id="SSF54534">
    <property type="entry name" value="FKBP-like"/>
    <property type="match status" value="1"/>
</dbReference>
<feature type="region of interest" description="Disordered" evidence="5">
    <location>
        <begin position="99"/>
        <end position="118"/>
    </location>
</feature>
<reference evidence="7 8" key="1">
    <citation type="submission" date="2024-05" db="EMBL/GenBank/DDBJ databases">
        <authorList>
            <person name="Duchaud E."/>
        </authorList>
    </citation>
    <scope>NUCLEOTIDE SEQUENCE [LARGE SCALE GENOMIC DNA]</scope>
    <source>
        <strain evidence="7">Ena-SAMPLE-TAB-13-05-2024-13:56:06:370-140305</strain>
    </source>
</reference>
<dbReference type="Proteomes" id="UP001497602">
    <property type="component" value="Unassembled WGS sequence"/>
</dbReference>
<evidence type="ECO:0000256" key="2">
    <source>
        <dbReference type="ARBA" id="ARBA00023110"/>
    </source>
</evidence>
<keyword evidence="2 3" id="KW-0697">Rotamase</keyword>
<dbReference type="RefSeq" id="WP_348702181.1">
    <property type="nucleotide sequence ID" value="NZ_CAXIYA010000002.1"/>
</dbReference>
<dbReference type="InterPro" id="IPR001179">
    <property type="entry name" value="PPIase_FKBP_dom"/>
</dbReference>
<feature type="domain" description="PPIase FKBP-type" evidence="6">
    <location>
        <begin position="119"/>
        <end position="219"/>
    </location>
</feature>
<feature type="compositionally biased region" description="Basic and acidic residues" evidence="5">
    <location>
        <begin position="264"/>
        <end position="285"/>
    </location>
</feature>
<evidence type="ECO:0000313" key="7">
    <source>
        <dbReference type="EMBL" id="CAL2105438.1"/>
    </source>
</evidence>
<evidence type="ECO:0000256" key="3">
    <source>
        <dbReference type="PROSITE-ProRule" id="PRU00277"/>
    </source>
</evidence>
<evidence type="ECO:0000256" key="4">
    <source>
        <dbReference type="RuleBase" id="RU003915"/>
    </source>
</evidence>
<comment type="caution">
    <text evidence="7">The sequence shown here is derived from an EMBL/GenBank/DDBJ whole genome shotgun (WGS) entry which is preliminary data.</text>
</comment>
<gene>
    <name evidence="7" type="ORF">T190115A13A_150069</name>
</gene>
<dbReference type="PROSITE" id="PS51257">
    <property type="entry name" value="PROKAR_LIPOPROTEIN"/>
    <property type="match status" value="1"/>
</dbReference>
<protein>
    <recommendedName>
        <fullName evidence="4">Peptidyl-prolyl cis-trans isomerase</fullName>
        <ecNumber evidence="4">5.2.1.8</ecNumber>
    </recommendedName>
</protein>
<dbReference type="EC" id="5.2.1.8" evidence="4"/>
<organism evidence="7 8">
    <name type="scientific">Tenacibaculum vairaonense</name>
    <dbReference type="NCBI Taxonomy" id="3137860"/>
    <lineage>
        <taxon>Bacteria</taxon>
        <taxon>Pseudomonadati</taxon>
        <taxon>Bacteroidota</taxon>
        <taxon>Flavobacteriia</taxon>
        <taxon>Flavobacteriales</taxon>
        <taxon>Flavobacteriaceae</taxon>
        <taxon>Tenacibaculum</taxon>
    </lineage>
</organism>
<keyword evidence="3 4" id="KW-0413">Isomerase</keyword>
<feature type="region of interest" description="Disordered" evidence="5">
    <location>
        <begin position="227"/>
        <end position="300"/>
    </location>
</feature>
<evidence type="ECO:0000256" key="1">
    <source>
        <dbReference type="ARBA" id="ARBA00000971"/>
    </source>
</evidence>